<organism evidence="1 2">
    <name type="scientific">Rotaria magnacalcarata</name>
    <dbReference type="NCBI Taxonomy" id="392030"/>
    <lineage>
        <taxon>Eukaryota</taxon>
        <taxon>Metazoa</taxon>
        <taxon>Spiralia</taxon>
        <taxon>Gnathifera</taxon>
        <taxon>Rotifera</taxon>
        <taxon>Eurotatoria</taxon>
        <taxon>Bdelloidea</taxon>
        <taxon>Philodinida</taxon>
        <taxon>Philodinidae</taxon>
        <taxon>Rotaria</taxon>
    </lineage>
</organism>
<reference evidence="1" key="1">
    <citation type="submission" date="2021-02" db="EMBL/GenBank/DDBJ databases">
        <authorList>
            <person name="Nowell W R."/>
        </authorList>
    </citation>
    <scope>NUCLEOTIDE SEQUENCE</scope>
</reference>
<dbReference type="Proteomes" id="UP000663866">
    <property type="component" value="Unassembled WGS sequence"/>
</dbReference>
<proteinExistence type="predicted"/>
<name>A0A821N6Y0_9BILA</name>
<keyword evidence="2" id="KW-1185">Reference proteome</keyword>
<evidence type="ECO:0000313" key="1">
    <source>
        <dbReference type="EMBL" id="CAF4781322.1"/>
    </source>
</evidence>
<sequence>MADIEIPSQPMNLGFILTVRMEIA</sequence>
<dbReference type="AlphaFoldDB" id="A0A821N6Y0"/>
<comment type="caution">
    <text evidence="1">The sequence shown here is derived from an EMBL/GenBank/DDBJ whole genome shotgun (WGS) entry which is preliminary data.</text>
</comment>
<evidence type="ECO:0000313" key="2">
    <source>
        <dbReference type="Proteomes" id="UP000663866"/>
    </source>
</evidence>
<gene>
    <name evidence="1" type="ORF">OVN521_LOCUS51184</name>
</gene>
<accession>A0A821N6Y0</accession>
<protein>
    <submittedName>
        <fullName evidence="1">Uncharacterized protein</fullName>
    </submittedName>
</protein>
<feature type="non-terminal residue" evidence="1">
    <location>
        <position position="24"/>
    </location>
</feature>
<dbReference type="EMBL" id="CAJOBG010121803">
    <property type="protein sequence ID" value="CAF4781322.1"/>
    <property type="molecule type" value="Genomic_DNA"/>
</dbReference>